<evidence type="ECO:0000313" key="2">
    <source>
        <dbReference type="Proteomes" id="UP000700908"/>
    </source>
</evidence>
<evidence type="ECO:0000313" key="1">
    <source>
        <dbReference type="EMBL" id="MBY4796888.1"/>
    </source>
</evidence>
<protein>
    <recommendedName>
        <fullName evidence="3">YolD-like family protein</fullName>
    </recommendedName>
</protein>
<dbReference type="EMBL" id="JAIMFO010000004">
    <property type="protein sequence ID" value="MBY4796888.1"/>
    <property type="molecule type" value="Genomic_DNA"/>
</dbReference>
<comment type="caution">
    <text evidence="1">The sequence shown here is derived from an EMBL/GenBank/DDBJ whole genome shotgun (WGS) entry which is preliminary data.</text>
</comment>
<evidence type="ECO:0008006" key="3">
    <source>
        <dbReference type="Google" id="ProtNLM"/>
    </source>
</evidence>
<proteinExistence type="predicted"/>
<gene>
    <name evidence="1" type="ORF">K6V98_00710</name>
</gene>
<name>A0ABS7MHV2_9ACTN</name>
<sequence>MLNQMPRKNNRQWEMAEAKISASRAAQFAPFAALSGYEALIRKREHMPEPRHEPTEEEARALSNAVMQIKRGDLIRVTCYEHGRYRTRAGKVSEIIPTLKRLVLDGHPVFFDDIRSIER</sequence>
<organism evidence="1 2">
    <name type="scientific">Collinsella ureilytica</name>
    <dbReference type="NCBI Taxonomy" id="2869515"/>
    <lineage>
        <taxon>Bacteria</taxon>
        <taxon>Bacillati</taxon>
        <taxon>Actinomycetota</taxon>
        <taxon>Coriobacteriia</taxon>
        <taxon>Coriobacteriales</taxon>
        <taxon>Coriobacteriaceae</taxon>
        <taxon>Collinsella</taxon>
    </lineage>
</organism>
<dbReference type="RefSeq" id="WP_222198611.1">
    <property type="nucleotide sequence ID" value="NZ_JAIMFO010000004.1"/>
</dbReference>
<keyword evidence="2" id="KW-1185">Reference proteome</keyword>
<accession>A0ABS7MHV2</accession>
<reference evidence="1 2" key="1">
    <citation type="submission" date="2021-08" db="EMBL/GenBank/DDBJ databases">
        <title>Collinsella faecalis sp. nov. isolated from swine faeces.</title>
        <authorList>
            <person name="Oh B.S."/>
            <person name="Lee J.H."/>
        </authorList>
    </citation>
    <scope>NUCLEOTIDE SEQUENCE [LARGE SCALE GENOMIC DNA]</scope>
    <source>
        <strain evidence="1 2">AGMB00827</strain>
    </source>
</reference>
<dbReference type="Proteomes" id="UP000700908">
    <property type="component" value="Unassembled WGS sequence"/>
</dbReference>